<accession>A0A975S7G5</accession>
<evidence type="ECO:0000313" key="3">
    <source>
        <dbReference type="Proteomes" id="UP000680588"/>
    </source>
</evidence>
<evidence type="ECO:0000313" key="2">
    <source>
        <dbReference type="EMBL" id="QWQ37242.1"/>
    </source>
</evidence>
<dbReference type="Proteomes" id="UP000680588">
    <property type="component" value="Chromosome"/>
</dbReference>
<dbReference type="AlphaFoldDB" id="A0A975S7G5"/>
<organism evidence="2 3">
    <name type="scientific">Arthrobacter sunyaminii</name>
    <dbReference type="NCBI Taxonomy" id="2816859"/>
    <lineage>
        <taxon>Bacteria</taxon>
        <taxon>Bacillati</taxon>
        <taxon>Actinomycetota</taxon>
        <taxon>Actinomycetes</taxon>
        <taxon>Micrococcales</taxon>
        <taxon>Micrococcaceae</taxon>
        <taxon>Arthrobacter</taxon>
    </lineage>
</organism>
<dbReference type="Pfam" id="PF03288">
    <property type="entry name" value="Pox_D5"/>
    <property type="match status" value="1"/>
</dbReference>
<dbReference type="KEGG" id="asun:KG104_05645"/>
<keyword evidence="3" id="KW-1185">Reference proteome</keyword>
<feature type="domain" description="DNA primase/nucleoside triphosphatase C-terminal" evidence="1">
    <location>
        <begin position="21"/>
        <end position="73"/>
    </location>
</feature>
<sequence>MTAMTDTTPADRTGNAKTAEDRVRQFLAVCTVRDLDDSAVLPVADLYGMFIIWCEQNSTDPLSIQLFSKVLRDEGIEVGLQRREKVVKGIMVTGQIPIQYILETDKAPGPNSVLGALPA</sequence>
<protein>
    <recommendedName>
        <fullName evidence="1">DNA primase/nucleoside triphosphatase C-terminal domain-containing protein</fullName>
    </recommendedName>
</protein>
<evidence type="ECO:0000259" key="1">
    <source>
        <dbReference type="Pfam" id="PF03288"/>
    </source>
</evidence>
<name>A0A975S7G5_9MICC</name>
<proteinExistence type="predicted"/>
<dbReference type="EMBL" id="CP076456">
    <property type="protein sequence ID" value="QWQ37242.1"/>
    <property type="molecule type" value="Genomic_DNA"/>
</dbReference>
<gene>
    <name evidence="2" type="ORF">KG104_05645</name>
</gene>
<dbReference type="InterPro" id="IPR004968">
    <property type="entry name" value="DNA_primase/NTPase_C"/>
</dbReference>
<reference evidence="2" key="1">
    <citation type="submission" date="2021-06" db="EMBL/GenBank/DDBJ databases">
        <title>Novel species in genus Arthrobacter.</title>
        <authorList>
            <person name="Zhang G."/>
        </authorList>
    </citation>
    <scope>NUCLEOTIDE SEQUENCE</scope>
    <source>
        <strain evidence="2">Zg-ZUI122</strain>
    </source>
</reference>
<dbReference type="RefSeq" id="WP_207347528.1">
    <property type="nucleotide sequence ID" value="NZ_CP076456.1"/>
</dbReference>